<protein>
    <submittedName>
        <fullName evidence="2">Uncharacterized protein</fullName>
    </submittedName>
</protein>
<proteinExistence type="predicted"/>
<comment type="caution">
    <text evidence="2">The sequence shown here is derived from an EMBL/GenBank/DDBJ whole genome shotgun (WGS) entry which is preliminary data.</text>
</comment>
<organism evidence="2 3">
    <name type="scientific">Amycolatopsis albidoflavus</name>
    <dbReference type="NCBI Taxonomy" id="102226"/>
    <lineage>
        <taxon>Bacteria</taxon>
        <taxon>Bacillati</taxon>
        <taxon>Actinomycetota</taxon>
        <taxon>Actinomycetes</taxon>
        <taxon>Pseudonocardiales</taxon>
        <taxon>Pseudonocardiaceae</taxon>
        <taxon>Amycolatopsis</taxon>
    </lineage>
</organism>
<feature type="region of interest" description="Disordered" evidence="1">
    <location>
        <begin position="1"/>
        <end position="64"/>
    </location>
</feature>
<feature type="compositionally biased region" description="Basic and acidic residues" evidence="1">
    <location>
        <begin position="12"/>
        <end position="27"/>
    </location>
</feature>
<gene>
    <name evidence="2" type="ORF">ACFSUT_40255</name>
</gene>
<evidence type="ECO:0000313" key="3">
    <source>
        <dbReference type="Proteomes" id="UP001597542"/>
    </source>
</evidence>
<feature type="compositionally biased region" description="Basic and acidic residues" evidence="1">
    <location>
        <begin position="92"/>
        <end position="103"/>
    </location>
</feature>
<keyword evidence="3" id="KW-1185">Reference proteome</keyword>
<name>A0ABW5ICV2_9PSEU</name>
<evidence type="ECO:0000313" key="2">
    <source>
        <dbReference type="EMBL" id="MFD2486563.1"/>
    </source>
</evidence>
<dbReference type="RefSeq" id="WP_344280771.1">
    <property type="nucleotide sequence ID" value="NZ_BAAAHV010000017.1"/>
</dbReference>
<reference evidence="3" key="1">
    <citation type="journal article" date="2019" name="Int. J. Syst. Evol. Microbiol.">
        <title>The Global Catalogue of Microorganisms (GCM) 10K type strain sequencing project: providing services to taxonomists for standard genome sequencing and annotation.</title>
        <authorList>
            <consortium name="The Broad Institute Genomics Platform"/>
            <consortium name="The Broad Institute Genome Sequencing Center for Infectious Disease"/>
            <person name="Wu L."/>
            <person name="Ma J."/>
        </authorList>
    </citation>
    <scope>NUCLEOTIDE SEQUENCE [LARGE SCALE GENOMIC DNA]</scope>
    <source>
        <strain evidence="3">CGMCC 4.7638</strain>
    </source>
</reference>
<accession>A0ABW5ICV2</accession>
<sequence>MCAQPRNADQPNDDRADVPAPVDDQKQEGPASASSTQSRRRSGAGRTGRNLVVRGVRRDPPDMRKLARVIASLAADMVAADSREQPPPAEPDDGHRDHLRDAA</sequence>
<dbReference type="Proteomes" id="UP001597542">
    <property type="component" value="Unassembled WGS sequence"/>
</dbReference>
<dbReference type="EMBL" id="JBHUKQ010000023">
    <property type="protein sequence ID" value="MFD2486563.1"/>
    <property type="molecule type" value="Genomic_DNA"/>
</dbReference>
<evidence type="ECO:0000256" key="1">
    <source>
        <dbReference type="SAM" id="MobiDB-lite"/>
    </source>
</evidence>
<feature type="region of interest" description="Disordered" evidence="1">
    <location>
        <begin position="77"/>
        <end position="103"/>
    </location>
</feature>